<dbReference type="InterPro" id="IPR003772">
    <property type="entry name" value="YceD"/>
</dbReference>
<organism evidence="1 2">
    <name type="scientific">Enterococcus saigonensis</name>
    <dbReference type="NCBI Taxonomy" id="1805431"/>
    <lineage>
        <taxon>Bacteria</taxon>
        <taxon>Bacillati</taxon>
        <taxon>Bacillota</taxon>
        <taxon>Bacilli</taxon>
        <taxon>Lactobacillales</taxon>
        <taxon>Enterococcaceae</taxon>
        <taxon>Enterococcus</taxon>
    </lineage>
</organism>
<reference evidence="1 2" key="1">
    <citation type="submission" date="2020-02" db="EMBL/GenBank/DDBJ databases">
        <title>Characterization of vanA genotype vancomycin-resistant Enterococcus saigonensis VE80.</title>
        <authorList>
            <person name="Harada T."/>
            <person name="Motooka D."/>
            <person name="Nakamura S."/>
            <person name="Yamamoto Y."/>
            <person name="Kawahara R."/>
            <person name="Kawatsu K."/>
        </authorList>
    </citation>
    <scope>NUCLEOTIDE SEQUENCE [LARGE SCALE GENOMIC DNA]</scope>
    <source>
        <strain evidence="1 2">VE80</strain>
    </source>
</reference>
<proteinExistence type="predicted"/>
<keyword evidence="2" id="KW-1185">Reference proteome</keyword>
<sequence length="186" mass="21241">MKWSLLELNKYHETPLTFFETLDLKKELMRRDNQILDITPIEVSGLVTVSKSDYLIHYTLKATLTLPSSRSLEPVDLPLDLVVDEVFMTPEQLQMRTELISEEEVLLIEGQTIDLDESVADNILLAIPLQVLTKEEENSNQMPAGQDWEVISEEDYLQQKETAAPKIDPRLAKLSELLDTTEDGNK</sequence>
<evidence type="ECO:0000313" key="2">
    <source>
        <dbReference type="Proteomes" id="UP000502998"/>
    </source>
</evidence>
<name>A0A679ICP3_9ENTE</name>
<dbReference type="RefSeq" id="WP_173103272.1">
    <property type="nucleotide sequence ID" value="NZ_AP022822.1"/>
</dbReference>
<dbReference type="KEGG" id="esg:EsVE80_15930"/>
<evidence type="ECO:0008006" key="3">
    <source>
        <dbReference type="Google" id="ProtNLM"/>
    </source>
</evidence>
<dbReference type="Pfam" id="PF02620">
    <property type="entry name" value="YceD"/>
    <property type="match status" value="1"/>
</dbReference>
<gene>
    <name evidence="1" type="ORF">EsVE80_15930</name>
</gene>
<accession>A0A679ICP3</accession>
<dbReference type="AlphaFoldDB" id="A0A679ICP3"/>
<evidence type="ECO:0000313" key="1">
    <source>
        <dbReference type="EMBL" id="BCA86070.1"/>
    </source>
</evidence>
<protein>
    <recommendedName>
        <fullName evidence="3">Nucleic acid-binding protein</fullName>
    </recommendedName>
</protein>
<dbReference type="EMBL" id="AP022822">
    <property type="protein sequence ID" value="BCA86070.1"/>
    <property type="molecule type" value="Genomic_DNA"/>
</dbReference>
<dbReference type="Proteomes" id="UP000502998">
    <property type="component" value="Chromosome"/>
</dbReference>